<dbReference type="Proteomes" id="UP001448858">
    <property type="component" value="Chromosome"/>
</dbReference>
<proteinExistence type="predicted"/>
<sequence>MTTAPPQPGLAPLAEQAPHNLLAVSLQDYEQVVTARASFLDFLLARTEGQE</sequence>
<reference evidence="1 2" key="1">
    <citation type="submission" date="2024-04" db="EMBL/GenBank/DDBJ databases">
        <title>Arthrobacter sp. from Plains bison fecal sample.</title>
        <authorList>
            <person name="Ruzzini A."/>
        </authorList>
    </citation>
    <scope>NUCLEOTIDE SEQUENCE [LARGE SCALE GENOMIC DNA]</scope>
    <source>
        <strain evidence="1 2">EINP1</strain>
    </source>
</reference>
<protein>
    <submittedName>
        <fullName evidence="1">Uncharacterized protein</fullName>
    </submittedName>
</protein>
<evidence type="ECO:0000313" key="2">
    <source>
        <dbReference type="Proteomes" id="UP001448858"/>
    </source>
</evidence>
<dbReference type="RefSeq" id="WP_342022451.1">
    <property type="nucleotide sequence ID" value="NZ_CP151657.1"/>
</dbReference>
<keyword evidence="2" id="KW-1185">Reference proteome</keyword>
<accession>A0ABZ2ZU99</accession>
<name>A0ABZ2ZU99_9MICC</name>
<organism evidence="1 2">
    <name type="scientific">Arthrobacter citreus</name>
    <dbReference type="NCBI Taxonomy" id="1670"/>
    <lineage>
        <taxon>Bacteria</taxon>
        <taxon>Bacillati</taxon>
        <taxon>Actinomycetota</taxon>
        <taxon>Actinomycetes</taxon>
        <taxon>Micrococcales</taxon>
        <taxon>Micrococcaceae</taxon>
        <taxon>Arthrobacter</taxon>
    </lineage>
</organism>
<dbReference type="EMBL" id="CP151657">
    <property type="protein sequence ID" value="WZP14793.1"/>
    <property type="molecule type" value="Genomic_DNA"/>
</dbReference>
<gene>
    <name evidence="1" type="ORF">AAE021_11415</name>
</gene>
<evidence type="ECO:0000313" key="1">
    <source>
        <dbReference type="EMBL" id="WZP14793.1"/>
    </source>
</evidence>